<dbReference type="RefSeq" id="WP_108518016.1">
    <property type="nucleotide sequence ID" value="NZ_CP026951.1"/>
</dbReference>
<accession>A0A2U1T0Z0</accession>
<dbReference type="AlphaFoldDB" id="A0A2U1T0Z0"/>
<name>A0A2U1T0Z0_9MICO</name>
<keyword evidence="1" id="KW-0732">Signal</keyword>
<sequence>MKFDKRFFAAGVVSVALVAGGAMAANAGTTLIGFNTVAPQFGGAGYSGLQTKAISSHPGLLTQVTVGGGYSIHAKQCVGANTSCGTTVAVGSGANLPNNISAGTPSVVAQMWVPNFNLVNVQVTGYFASN</sequence>
<feature type="chain" id="PRO_5015632758" evidence="1">
    <location>
        <begin position="25"/>
        <end position="130"/>
    </location>
</feature>
<reference evidence="3" key="1">
    <citation type="submission" date="2018-04" db="EMBL/GenBank/DDBJ databases">
        <authorList>
            <person name="Liu S."/>
            <person name="Wang Z."/>
            <person name="Li J."/>
        </authorList>
    </citation>
    <scope>NUCLEOTIDE SEQUENCE [LARGE SCALE GENOMIC DNA]</scope>
    <source>
        <strain evidence="3">S1194</strain>
    </source>
</reference>
<evidence type="ECO:0000256" key="1">
    <source>
        <dbReference type="SAM" id="SignalP"/>
    </source>
</evidence>
<dbReference type="EMBL" id="QEEX01000001">
    <property type="protein sequence ID" value="PWB97555.1"/>
    <property type="molecule type" value="Genomic_DNA"/>
</dbReference>
<evidence type="ECO:0000313" key="2">
    <source>
        <dbReference type="EMBL" id="PWB97555.1"/>
    </source>
</evidence>
<comment type="caution">
    <text evidence="2">The sequence shown here is derived from an EMBL/GenBank/DDBJ whole genome shotgun (WGS) entry which is preliminary data.</text>
</comment>
<dbReference type="OrthoDB" id="9936806at2"/>
<dbReference type="KEGG" id="salc:C2138_11605"/>
<evidence type="ECO:0000313" key="3">
    <source>
        <dbReference type="Proteomes" id="UP000244978"/>
    </source>
</evidence>
<protein>
    <submittedName>
        <fullName evidence="2">Uncharacterized protein</fullName>
    </submittedName>
</protein>
<proteinExistence type="predicted"/>
<organism evidence="2 3">
    <name type="scientific">Homoserinimonas hongtaonis</name>
    <dbReference type="NCBI Taxonomy" id="2079791"/>
    <lineage>
        <taxon>Bacteria</taxon>
        <taxon>Bacillati</taxon>
        <taxon>Actinomycetota</taxon>
        <taxon>Actinomycetes</taxon>
        <taxon>Micrococcales</taxon>
        <taxon>Microbacteriaceae</taxon>
        <taxon>Homoserinimonas</taxon>
    </lineage>
</organism>
<feature type="signal peptide" evidence="1">
    <location>
        <begin position="1"/>
        <end position="24"/>
    </location>
</feature>
<dbReference type="Proteomes" id="UP000244978">
    <property type="component" value="Unassembled WGS sequence"/>
</dbReference>
<keyword evidence="3" id="KW-1185">Reference proteome</keyword>
<gene>
    <name evidence="2" type="ORF">DF220_06720</name>
</gene>